<dbReference type="EMBL" id="POUD01000148">
    <property type="protein sequence ID" value="PZG13719.1"/>
    <property type="molecule type" value="Genomic_DNA"/>
</dbReference>
<dbReference type="InterPro" id="IPR017520">
    <property type="entry name" value="CHP03086"/>
</dbReference>
<dbReference type="AlphaFoldDB" id="A0A2W2EAE5"/>
<accession>A0A2W2EAE5</accession>
<proteinExistence type="predicted"/>
<evidence type="ECO:0000313" key="3">
    <source>
        <dbReference type="Proteomes" id="UP000249304"/>
    </source>
</evidence>
<dbReference type="OrthoDB" id="5185819at2"/>
<dbReference type="Pfam" id="PF11716">
    <property type="entry name" value="MDMPI_N"/>
    <property type="match status" value="1"/>
</dbReference>
<evidence type="ECO:0000313" key="2">
    <source>
        <dbReference type="EMBL" id="PZG13719.1"/>
    </source>
</evidence>
<evidence type="ECO:0000259" key="1">
    <source>
        <dbReference type="Pfam" id="PF11716"/>
    </source>
</evidence>
<name>A0A2W2EAE5_9ACTN</name>
<sequence>MNEMLTMMRGAAERTSALVESLRDDELGLPTPCAEYDVKALLAHLEWGADLFVSLADDGGMPPQKEYTGDFRERAERMLAAWEKPEAWEGASRTMGLPKPVLANMALTDLVAHGWDLAKATGRDYGVEERTAAALLEFASKMAPTGRERGAFGPEVPVPDDAPVLDRFLGVIGRDPAWKP</sequence>
<dbReference type="Gene3D" id="1.20.120.450">
    <property type="entry name" value="dinb family like domain"/>
    <property type="match status" value="1"/>
</dbReference>
<dbReference type="InterPro" id="IPR034660">
    <property type="entry name" value="DinB/YfiT-like"/>
</dbReference>
<dbReference type="GO" id="GO:0046872">
    <property type="term" value="F:metal ion binding"/>
    <property type="evidence" value="ECO:0007669"/>
    <property type="project" value="InterPro"/>
</dbReference>
<dbReference type="InterPro" id="IPR024344">
    <property type="entry name" value="MDMPI_metal-binding"/>
</dbReference>
<dbReference type="InterPro" id="IPR017517">
    <property type="entry name" value="Maleyloyr_isom"/>
</dbReference>
<gene>
    <name evidence="2" type="ORF">C1J01_29170</name>
</gene>
<dbReference type="SUPFAM" id="SSF109854">
    <property type="entry name" value="DinB/YfiT-like putative metalloenzymes"/>
    <property type="match status" value="1"/>
</dbReference>
<dbReference type="RefSeq" id="WP_111182183.1">
    <property type="nucleotide sequence ID" value="NZ_POUD01000148.1"/>
</dbReference>
<comment type="caution">
    <text evidence="2">The sequence shown here is derived from an EMBL/GenBank/DDBJ whole genome shotgun (WGS) entry which is preliminary data.</text>
</comment>
<keyword evidence="3" id="KW-1185">Reference proteome</keyword>
<dbReference type="Proteomes" id="UP000249304">
    <property type="component" value="Unassembled WGS sequence"/>
</dbReference>
<dbReference type="NCBIfam" id="TIGR03086">
    <property type="entry name" value="TIGR03086 family metal-binding protein"/>
    <property type="match status" value="1"/>
</dbReference>
<reference evidence="2 3" key="1">
    <citation type="submission" date="2018-01" db="EMBL/GenBank/DDBJ databases">
        <title>Draft genome sequence of Nonomuraea sp. KC333.</title>
        <authorList>
            <person name="Sahin N."/>
            <person name="Saygin H."/>
            <person name="Ay H."/>
        </authorList>
    </citation>
    <scope>NUCLEOTIDE SEQUENCE [LARGE SCALE GENOMIC DNA]</scope>
    <source>
        <strain evidence="2 3">KC333</strain>
    </source>
</reference>
<feature type="domain" description="Mycothiol-dependent maleylpyruvate isomerase metal-binding" evidence="1">
    <location>
        <begin position="9"/>
        <end position="118"/>
    </location>
</feature>
<organism evidence="2 3">
    <name type="scientific">Nonomuraea aridisoli</name>
    <dbReference type="NCBI Taxonomy" id="2070368"/>
    <lineage>
        <taxon>Bacteria</taxon>
        <taxon>Bacillati</taxon>
        <taxon>Actinomycetota</taxon>
        <taxon>Actinomycetes</taxon>
        <taxon>Streptosporangiales</taxon>
        <taxon>Streptosporangiaceae</taxon>
        <taxon>Nonomuraea</taxon>
    </lineage>
</organism>
<dbReference type="NCBIfam" id="TIGR03083">
    <property type="entry name" value="maleylpyruvate isomerase family mycothiol-dependent enzyme"/>
    <property type="match status" value="1"/>
</dbReference>
<protein>
    <submittedName>
        <fullName evidence="2">TIGR03086 family protein</fullName>
    </submittedName>
</protein>